<comment type="caution">
    <text evidence="5">The sequence shown here is derived from an EMBL/GenBank/DDBJ whole genome shotgun (WGS) entry which is preliminary data.</text>
</comment>
<dbReference type="SMART" id="SM00345">
    <property type="entry name" value="HTH_GNTR"/>
    <property type="match status" value="1"/>
</dbReference>
<dbReference type="Pfam" id="PF07729">
    <property type="entry name" value="FCD"/>
    <property type="match status" value="1"/>
</dbReference>
<keyword evidence="3" id="KW-0804">Transcription</keyword>
<evidence type="ECO:0000313" key="6">
    <source>
        <dbReference type="Proteomes" id="UP000541426"/>
    </source>
</evidence>
<dbReference type="Proteomes" id="UP000541426">
    <property type="component" value="Unassembled WGS sequence"/>
</dbReference>
<evidence type="ECO:0000256" key="3">
    <source>
        <dbReference type="ARBA" id="ARBA00023163"/>
    </source>
</evidence>
<dbReference type="RefSeq" id="WP_183965684.1">
    <property type="nucleotide sequence ID" value="NZ_BAABBZ010000018.1"/>
</dbReference>
<organism evidence="5 6">
    <name type="scientific">Sagittula marina</name>
    <dbReference type="NCBI Taxonomy" id="943940"/>
    <lineage>
        <taxon>Bacteria</taxon>
        <taxon>Pseudomonadati</taxon>
        <taxon>Pseudomonadota</taxon>
        <taxon>Alphaproteobacteria</taxon>
        <taxon>Rhodobacterales</taxon>
        <taxon>Roseobacteraceae</taxon>
        <taxon>Sagittula</taxon>
    </lineage>
</organism>
<dbReference type="PROSITE" id="PS50949">
    <property type="entry name" value="HTH_GNTR"/>
    <property type="match status" value="1"/>
</dbReference>
<name>A0A7W6DQF8_9RHOB</name>
<keyword evidence="2 5" id="KW-0238">DNA-binding</keyword>
<dbReference type="InterPro" id="IPR008920">
    <property type="entry name" value="TF_FadR/GntR_C"/>
</dbReference>
<keyword evidence="1" id="KW-0805">Transcription regulation</keyword>
<accession>A0A7W6DQF8</accession>
<protein>
    <submittedName>
        <fullName evidence="5">DNA-binding GntR family transcriptional regulator</fullName>
    </submittedName>
</protein>
<gene>
    <name evidence="5" type="ORF">GGQ68_002144</name>
</gene>
<dbReference type="GO" id="GO:0003677">
    <property type="term" value="F:DNA binding"/>
    <property type="evidence" value="ECO:0007669"/>
    <property type="project" value="UniProtKB-KW"/>
</dbReference>
<reference evidence="5 6" key="1">
    <citation type="submission" date="2020-08" db="EMBL/GenBank/DDBJ databases">
        <title>Genomic Encyclopedia of Type Strains, Phase IV (KMG-IV): sequencing the most valuable type-strain genomes for metagenomic binning, comparative biology and taxonomic classification.</title>
        <authorList>
            <person name="Goeker M."/>
        </authorList>
    </citation>
    <scope>NUCLEOTIDE SEQUENCE [LARGE SCALE GENOMIC DNA]</scope>
    <source>
        <strain evidence="5 6">DSM 102235</strain>
    </source>
</reference>
<dbReference type="InterPro" id="IPR036390">
    <property type="entry name" value="WH_DNA-bd_sf"/>
</dbReference>
<dbReference type="PANTHER" id="PTHR43537">
    <property type="entry name" value="TRANSCRIPTIONAL REGULATOR, GNTR FAMILY"/>
    <property type="match status" value="1"/>
</dbReference>
<dbReference type="SUPFAM" id="SSF48008">
    <property type="entry name" value="GntR ligand-binding domain-like"/>
    <property type="match status" value="1"/>
</dbReference>
<dbReference type="SMART" id="SM00895">
    <property type="entry name" value="FCD"/>
    <property type="match status" value="1"/>
</dbReference>
<proteinExistence type="predicted"/>
<dbReference type="AlphaFoldDB" id="A0A7W6DQF8"/>
<dbReference type="CDD" id="cd07377">
    <property type="entry name" value="WHTH_GntR"/>
    <property type="match status" value="1"/>
</dbReference>
<evidence type="ECO:0000256" key="2">
    <source>
        <dbReference type="ARBA" id="ARBA00023125"/>
    </source>
</evidence>
<dbReference type="InterPro" id="IPR036388">
    <property type="entry name" value="WH-like_DNA-bd_sf"/>
</dbReference>
<feature type="domain" description="HTH gntR-type" evidence="4">
    <location>
        <begin position="22"/>
        <end position="89"/>
    </location>
</feature>
<dbReference type="Gene3D" id="1.20.120.530">
    <property type="entry name" value="GntR ligand-binding domain-like"/>
    <property type="match status" value="1"/>
</dbReference>
<sequence length="236" mass="26438">MSSLAVVTLGKASNRNGKLRKSSASQQIRDALRERIIKLDLAPGENLSRTEIAGFYGVSQTPVRDAMMRLEEEGLLYIYPQSKTEVSKIDIDNARETQFLRLSLEIQVTRQLTSARSRDLLGAAENALIRQKQAWEAGDLERFVVDDRAFHRALFEAADVPDLWDLVTERSGHIDRLRNLNLPDPGKASEILAYHRRILDAIASGDTATVESEVRGHLTGTLASVEKIKSQHPEFF</sequence>
<evidence type="ECO:0000256" key="1">
    <source>
        <dbReference type="ARBA" id="ARBA00023015"/>
    </source>
</evidence>
<keyword evidence="6" id="KW-1185">Reference proteome</keyword>
<dbReference type="InterPro" id="IPR011711">
    <property type="entry name" value="GntR_C"/>
</dbReference>
<dbReference type="GO" id="GO:0003700">
    <property type="term" value="F:DNA-binding transcription factor activity"/>
    <property type="evidence" value="ECO:0007669"/>
    <property type="project" value="InterPro"/>
</dbReference>
<dbReference type="Pfam" id="PF00392">
    <property type="entry name" value="GntR"/>
    <property type="match status" value="1"/>
</dbReference>
<evidence type="ECO:0000313" key="5">
    <source>
        <dbReference type="EMBL" id="MBB3985811.1"/>
    </source>
</evidence>
<dbReference type="InterPro" id="IPR000524">
    <property type="entry name" value="Tscrpt_reg_HTH_GntR"/>
</dbReference>
<evidence type="ECO:0000259" key="4">
    <source>
        <dbReference type="PROSITE" id="PS50949"/>
    </source>
</evidence>
<dbReference type="Gene3D" id="1.10.10.10">
    <property type="entry name" value="Winged helix-like DNA-binding domain superfamily/Winged helix DNA-binding domain"/>
    <property type="match status" value="1"/>
</dbReference>
<dbReference type="SUPFAM" id="SSF46785">
    <property type="entry name" value="Winged helix' DNA-binding domain"/>
    <property type="match status" value="1"/>
</dbReference>
<dbReference type="EMBL" id="JACIEJ010000004">
    <property type="protein sequence ID" value="MBB3985811.1"/>
    <property type="molecule type" value="Genomic_DNA"/>
</dbReference>
<dbReference type="PANTHER" id="PTHR43537:SF45">
    <property type="entry name" value="GNTR FAMILY REGULATORY PROTEIN"/>
    <property type="match status" value="1"/>
</dbReference>